<protein>
    <submittedName>
        <fullName evidence="3">Hemerythrin</fullName>
    </submittedName>
</protein>
<dbReference type="InterPro" id="IPR012312">
    <property type="entry name" value="Hemerythrin-like"/>
</dbReference>
<gene>
    <name evidence="3" type="ORF">Scinn_48830</name>
</gene>
<name>A0ABQ3NRL0_STRVG</name>
<proteinExistence type="predicted"/>
<organism evidence="3 4">
    <name type="scientific">Streptomyces virginiae</name>
    <name type="common">Streptomyces cinnamonensis</name>
    <dbReference type="NCBI Taxonomy" id="1961"/>
    <lineage>
        <taxon>Bacteria</taxon>
        <taxon>Bacillati</taxon>
        <taxon>Actinomycetota</taxon>
        <taxon>Actinomycetes</taxon>
        <taxon>Kitasatosporales</taxon>
        <taxon>Streptomycetaceae</taxon>
        <taxon>Streptomyces</taxon>
    </lineage>
</organism>
<comment type="caution">
    <text evidence="3">The sequence shown here is derived from an EMBL/GenBank/DDBJ whole genome shotgun (WGS) entry which is preliminary data.</text>
</comment>
<dbReference type="PANTHER" id="PTHR35585:SF1">
    <property type="entry name" value="HHE DOMAIN PROTEIN (AFU_ORTHOLOGUE AFUA_4G00730)"/>
    <property type="match status" value="1"/>
</dbReference>
<sequence length="191" mass="21642">MAHTVDVITELTADHREMDETFDIIERAVPAGERQTAAERLTIELVRHTVTEEEHLYPTLREVFPDGDLIADREIAEHARMEKLLKDLEGLDADGPDFDPLVAALRAEVTAHVWDEEENLFPRLREACAQESLERMGENIRRARTRSPAHPTTPRTGLVDHARALVTTRSRSTGPAPDTRPDAPYPHHHWA</sequence>
<dbReference type="Proteomes" id="UP000660554">
    <property type="component" value="Unassembled WGS sequence"/>
</dbReference>
<dbReference type="RefSeq" id="WP_051734647.1">
    <property type="nucleotide sequence ID" value="NZ_BMRU01000001.1"/>
</dbReference>
<keyword evidence="4" id="KW-1185">Reference proteome</keyword>
<feature type="domain" description="Hemerythrin-like" evidence="2">
    <location>
        <begin position="7"/>
        <end position="124"/>
    </location>
</feature>
<dbReference type="Gene3D" id="1.20.120.520">
    <property type="entry name" value="nmb1532 protein domain like"/>
    <property type="match status" value="1"/>
</dbReference>
<dbReference type="CDD" id="cd12108">
    <property type="entry name" value="Hr-like"/>
    <property type="match status" value="1"/>
</dbReference>
<evidence type="ECO:0000256" key="1">
    <source>
        <dbReference type="SAM" id="MobiDB-lite"/>
    </source>
</evidence>
<reference evidence="4" key="1">
    <citation type="submission" date="2020-09" db="EMBL/GenBank/DDBJ databases">
        <title>Whole genome shotgun sequence of Streptomyces cinnamonensis NBRC 15873.</title>
        <authorList>
            <person name="Komaki H."/>
            <person name="Tamura T."/>
        </authorList>
    </citation>
    <scope>NUCLEOTIDE SEQUENCE [LARGE SCALE GENOMIC DNA]</scope>
    <source>
        <strain evidence="4">NBRC 15873</strain>
    </source>
</reference>
<feature type="region of interest" description="Disordered" evidence="1">
    <location>
        <begin position="167"/>
        <end position="191"/>
    </location>
</feature>
<evidence type="ECO:0000313" key="3">
    <source>
        <dbReference type="EMBL" id="GHI15420.1"/>
    </source>
</evidence>
<dbReference type="PANTHER" id="PTHR35585">
    <property type="entry name" value="HHE DOMAIN PROTEIN (AFU_ORTHOLOGUE AFUA_4G00730)"/>
    <property type="match status" value="1"/>
</dbReference>
<accession>A0ABQ3NRL0</accession>
<evidence type="ECO:0000313" key="4">
    <source>
        <dbReference type="Proteomes" id="UP000660554"/>
    </source>
</evidence>
<evidence type="ECO:0000259" key="2">
    <source>
        <dbReference type="Pfam" id="PF01814"/>
    </source>
</evidence>
<dbReference type="EMBL" id="BNDV01000010">
    <property type="protein sequence ID" value="GHI15420.1"/>
    <property type="molecule type" value="Genomic_DNA"/>
</dbReference>
<dbReference type="Pfam" id="PF01814">
    <property type="entry name" value="Hemerythrin"/>
    <property type="match status" value="1"/>
</dbReference>
<dbReference type="GeneID" id="86958580"/>
<feature type="region of interest" description="Disordered" evidence="1">
    <location>
        <begin position="143"/>
        <end position="162"/>
    </location>
</feature>